<name>A0ABU0MKE6_9PROT</name>
<protein>
    <submittedName>
        <fullName evidence="1">Uncharacterized protein</fullName>
    </submittedName>
</protein>
<dbReference type="RefSeq" id="WP_209982514.1">
    <property type="nucleotide sequence ID" value="NZ_JAGINO010000008.1"/>
</dbReference>
<gene>
    <name evidence="1" type="ORF">QO018_002549</name>
</gene>
<proteinExistence type="predicted"/>
<accession>A0ABU0MKE6</accession>
<reference evidence="1 2" key="1">
    <citation type="submission" date="2023-07" db="EMBL/GenBank/DDBJ databases">
        <title>Genomic Encyclopedia of Type Strains, Phase IV (KMG-IV): sequencing the most valuable type-strain genomes for metagenomic binning, comparative biology and taxonomic classification.</title>
        <authorList>
            <person name="Goeker M."/>
        </authorList>
    </citation>
    <scope>NUCLEOTIDE SEQUENCE [LARGE SCALE GENOMIC DNA]</scope>
    <source>
        <strain evidence="1 2">DSM 19922</strain>
    </source>
</reference>
<keyword evidence="2" id="KW-1185">Reference proteome</keyword>
<comment type="caution">
    <text evidence="1">The sequence shown here is derived from an EMBL/GenBank/DDBJ whole genome shotgun (WGS) entry which is preliminary data.</text>
</comment>
<sequence length="98" mass="10225">MNNRQGNATAVRVPCSLPLRRGGARPAAVDGHRRPARCGRPGAAVPATALLLPAPLIPAVMPVGLPSTGLWHRMMEHWLAAPSRTDGAHPSAPHPSVP</sequence>
<evidence type="ECO:0000313" key="2">
    <source>
        <dbReference type="Proteomes" id="UP001244552"/>
    </source>
</evidence>
<dbReference type="Proteomes" id="UP001244552">
    <property type="component" value="Unassembled WGS sequence"/>
</dbReference>
<evidence type="ECO:0000313" key="1">
    <source>
        <dbReference type="EMBL" id="MDQ0533686.1"/>
    </source>
</evidence>
<dbReference type="EMBL" id="JAUSVU010000008">
    <property type="protein sequence ID" value="MDQ0533686.1"/>
    <property type="molecule type" value="Genomic_DNA"/>
</dbReference>
<organism evidence="1 2">
    <name type="scientific">Azospirillum picis</name>
    <dbReference type="NCBI Taxonomy" id="488438"/>
    <lineage>
        <taxon>Bacteria</taxon>
        <taxon>Pseudomonadati</taxon>
        <taxon>Pseudomonadota</taxon>
        <taxon>Alphaproteobacteria</taxon>
        <taxon>Rhodospirillales</taxon>
        <taxon>Azospirillaceae</taxon>
        <taxon>Azospirillum</taxon>
    </lineage>
</organism>